<evidence type="ECO:0000256" key="1">
    <source>
        <dbReference type="ARBA" id="ARBA00004123"/>
    </source>
</evidence>
<dbReference type="PROSITE" id="PS51005">
    <property type="entry name" value="NAC"/>
    <property type="match status" value="1"/>
</dbReference>
<evidence type="ECO:0000259" key="7">
    <source>
        <dbReference type="PROSITE" id="PS51005"/>
    </source>
</evidence>
<evidence type="ECO:0000256" key="2">
    <source>
        <dbReference type="ARBA" id="ARBA00023015"/>
    </source>
</evidence>
<evidence type="ECO:0000256" key="4">
    <source>
        <dbReference type="ARBA" id="ARBA00023163"/>
    </source>
</evidence>
<dbReference type="InterPro" id="IPR003441">
    <property type="entry name" value="NAC-dom"/>
</dbReference>
<keyword evidence="2" id="KW-0805">Transcription regulation</keyword>
<dbReference type="PANTHER" id="PTHR31744">
    <property type="entry name" value="PROTEIN CUP-SHAPED COTYLEDON 2-RELATED"/>
    <property type="match status" value="1"/>
</dbReference>
<gene>
    <name evidence="8" type="ORF">PVAP13_5NG143300</name>
</gene>
<comment type="caution">
    <text evidence="8">The sequence shown here is derived from an EMBL/GenBank/DDBJ whole genome shotgun (WGS) entry which is preliminary data.</text>
</comment>
<reference evidence="8" key="1">
    <citation type="submission" date="2020-05" db="EMBL/GenBank/DDBJ databases">
        <title>WGS assembly of Panicum virgatum.</title>
        <authorList>
            <person name="Lovell J.T."/>
            <person name="Jenkins J."/>
            <person name="Shu S."/>
            <person name="Juenger T.E."/>
            <person name="Schmutz J."/>
        </authorList>
    </citation>
    <scope>NUCLEOTIDE SEQUENCE</scope>
    <source>
        <strain evidence="8">AP13</strain>
    </source>
</reference>
<organism evidence="8 9">
    <name type="scientific">Panicum virgatum</name>
    <name type="common">Blackwell switchgrass</name>
    <dbReference type="NCBI Taxonomy" id="38727"/>
    <lineage>
        <taxon>Eukaryota</taxon>
        <taxon>Viridiplantae</taxon>
        <taxon>Streptophyta</taxon>
        <taxon>Embryophyta</taxon>
        <taxon>Tracheophyta</taxon>
        <taxon>Spermatophyta</taxon>
        <taxon>Magnoliopsida</taxon>
        <taxon>Liliopsida</taxon>
        <taxon>Poales</taxon>
        <taxon>Poaceae</taxon>
        <taxon>PACMAD clade</taxon>
        <taxon>Panicoideae</taxon>
        <taxon>Panicodae</taxon>
        <taxon>Paniceae</taxon>
        <taxon>Panicinae</taxon>
        <taxon>Panicum</taxon>
        <taxon>Panicum sect. Hiantes</taxon>
    </lineage>
</organism>
<comment type="subcellular location">
    <subcellularLocation>
        <location evidence="1">Nucleus</location>
    </subcellularLocation>
</comment>
<accession>A0A8T0RN87</accession>
<dbReference type="GO" id="GO:0003677">
    <property type="term" value="F:DNA binding"/>
    <property type="evidence" value="ECO:0007669"/>
    <property type="project" value="UniProtKB-KW"/>
</dbReference>
<keyword evidence="5" id="KW-0539">Nucleus</keyword>
<protein>
    <recommendedName>
        <fullName evidence="7">NAC domain-containing protein</fullName>
    </recommendedName>
</protein>
<sequence>MGDHPDQPQGRSGSDGLHLPPGFRFYPNDEEIITFYLIPKVHRRNFTCIAIGEVDFHRNEPWELPGKAKMGEKDWYFFYLKDRKYPMGSRMNRATKDGYWKATGKDKEIYRATTKKVIPLLVGMKKTLIFYKGRAPRGEKTNWVMHEFRLEGSDMLPYPASSSTSTTCLKSSTSDVDEWVVGHVFHKTTGMKRTPALPSYNLAITDDGTDQGSIPMPTPLPFPMLSDFIMDPIASYYSTLGTSSSLVPPVMSPLVGMSSIGLHMKNNLFGNPMAMVPPMSIYHQMGMGIVGASGCMDVLKSGPSLMMSQKGTLMDHGQTNVSEISQTMSAAVGASSFMDALKSGPSQMVSLKDTMMDHDQINIAEISQMVSAAPEYVPFIDMYGFCKY</sequence>
<proteinExistence type="predicted"/>
<dbReference type="Pfam" id="PF02365">
    <property type="entry name" value="NAM"/>
    <property type="match status" value="1"/>
</dbReference>
<dbReference type="InterPro" id="IPR036093">
    <property type="entry name" value="NAC_dom_sf"/>
</dbReference>
<dbReference type="GO" id="GO:0005634">
    <property type="term" value="C:nucleus"/>
    <property type="evidence" value="ECO:0007669"/>
    <property type="project" value="UniProtKB-SubCell"/>
</dbReference>
<dbReference type="GO" id="GO:0006355">
    <property type="term" value="P:regulation of DNA-templated transcription"/>
    <property type="evidence" value="ECO:0007669"/>
    <property type="project" value="InterPro"/>
</dbReference>
<feature type="domain" description="NAC" evidence="7">
    <location>
        <begin position="19"/>
        <end position="187"/>
    </location>
</feature>
<evidence type="ECO:0000256" key="3">
    <source>
        <dbReference type="ARBA" id="ARBA00023125"/>
    </source>
</evidence>
<dbReference type="SUPFAM" id="SSF101941">
    <property type="entry name" value="NAC domain"/>
    <property type="match status" value="1"/>
</dbReference>
<evidence type="ECO:0000256" key="5">
    <source>
        <dbReference type="ARBA" id="ARBA00023242"/>
    </source>
</evidence>
<evidence type="ECO:0000313" key="9">
    <source>
        <dbReference type="Proteomes" id="UP000823388"/>
    </source>
</evidence>
<keyword evidence="9" id="KW-1185">Reference proteome</keyword>
<name>A0A8T0RN87_PANVG</name>
<dbReference type="PANTHER" id="PTHR31744:SF92">
    <property type="entry name" value="NAC DOMAIN-CONTAINING PROTEIN 87"/>
    <property type="match status" value="1"/>
</dbReference>
<dbReference type="EMBL" id="CM029046">
    <property type="protein sequence ID" value="KAG2587467.1"/>
    <property type="molecule type" value="Genomic_DNA"/>
</dbReference>
<evidence type="ECO:0000313" key="8">
    <source>
        <dbReference type="EMBL" id="KAG2587467.1"/>
    </source>
</evidence>
<dbReference type="Gene3D" id="2.170.150.80">
    <property type="entry name" value="NAC domain"/>
    <property type="match status" value="1"/>
</dbReference>
<dbReference type="Proteomes" id="UP000823388">
    <property type="component" value="Chromosome 5N"/>
</dbReference>
<evidence type="ECO:0000256" key="6">
    <source>
        <dbReference type="SAM" id="MobiDB-lite"/>
    </source>
</evidence>
<keyword evidence="3" id="KW-0238">DNA-binding</keyword>
<dbReference type="FunFam" id="2.170.150.80:FF:000006">
    <property type="entry name" value="NAC domain-containing protein 100-like"/>
    <property type="match status" value="1"/>
</dbReference>
<feature type="region of interest" description="Disordered" evidence="6">
    <location>
        <begin position="1"/>
        <end position="21"/>
    </location>
</feature>
<keyword evidence="4" id="KW-0804">Transcription</keyword>
<dbReference type="AlphaFoldDB" id="A0A8T0RN87"/>